<name>A0A140DMJ6_CLOBE</name>
<dbReference type="PANTHER" id="PTHR48098">
    <property type="entry name" value="ENTEROCHELIN ESTERASE-RELATED"/>
    <property type="match status" value="1"/>
</dbReference>
<dbReference type="InterPro" id="IPR050583">
    <property type="entry name" value="Mycobacterial_A85_antigen"/>
</dbReference>
<gene>
    <name evidence="1" type="ORF">LF65_06850</name>
</gene>
<dbReference type="RefSeq" id="WP_061114927.1">
    <property type="nucleotide sequence ID" value="NZ_CP010086.2"/>
</dbReference>
<accession>A0A140DMJ6</accession>
<evidence type="ECO:0000313" key="1">
    <source>
        <dbReference type="EMBL" id="AMK50489.1"/>
    </source>
</evidence>
<dbReference type="OrthoDB" id="9794761at2"/>
<dbReference type="EMBL" id="CP010086">
    <property type="protein sequence ID" value="AMK50489.1"/>
    <property type="molecule type" value="Genomic_DNA"/>
</dbReference>
<dbReference type="PANTHER" id="PTHR48098:SF6">
    <property type="entry name" value="FERRI-BACILLIBACTIN ESTERASE BESA"/>
    <property type="match status" value="1"/>
</dbReference>
<dbReference type="SUPFAM" id="SSF53474">
    <property type="entry name" value="alpha/beta-Hydrolases"/>
    <property type="match status" value="1"/>
</dbReference>
<dbReference type="Proteomes" id="UP000031866">
    <property type="component" value="Chromosome"/>
</dbReference>
<evidence type="ECO:0000313" key="2">
    <source>
        <dbReference type="Proteomes" id="UP000031866"/>
    </source>
</evidence>
<organism evidence="1 2">
    <name type="scientific">Clostridium beijerinckii</name>
    <name type="common">Clostridium MP</name>
    <dbReference type="NCBI Taxonomy" id="1520"/>
    <lineage>
        <taxon>Bacteria</taxon>
        <taxon>Bacillati</taxon>
        <taxon>Bacillota</taxon>
        <taxon>Clostridia</taxon>
        <taxon>Eubacteriales</taxon>
        <taxon>Clostridiaceae</taxon>
        <taxon>Clostridium</taxon>
    </lineage>
</organism>
<sequence length="245" mass="28965">MKGTMLTRKVFDREVFFYLPSGYDASDKRYPVVYAQDGDKFKGFLTKIIDDIEIGFSNGSLEEHILVGITPIDRLSEYTPWFSKALNERFNDFGGQADNYLRFLLKDLQPYIENEFRVSVSKEDRKIMGYSLGALVSLYSIYKNNNYSKIASICSSQWYENWIKFMDEEEIINDNFKIIIIAGRKEGYKKTTIHKYAPKFSEKSYEIFKKRIGEKNIKMIWDEYDHHENILNRYKIALEFLLSKI</sequence>
<dbReference type="AlphaFoldDB" id="A0A140DMJ6"/>
<dbReference type="InterPro" id="IPR029058">
    <property type="entry name" value="AB_hydrolase_fold"/>
</dbReference>
<reference evidence="2" key="1">
    <citation type="submission" date="2014-12" db="EMBL/GenBank/DDBJ databases">
        <title>Genome sequence of Clostridium beijerinckii strain 59B.</title>
        <authorList>
            <person name="Little G.T."/>
            <person name="Minton N.P."/>
        </authorList>
    </citation>
    <scope>NUCLEOTIDE SEQUENCE [LARGE SCALE GENOMIC DNA]</scope>
    <source>
        <strain evidence="2">59B</strain>
    </source>
</reference>
<dbReference type="KEGG" id="cbei:LF65_06850"/>
<protein>
    <submittedName>
        <fullName evidence="1">Esterase</fullName>
    </submittedName>
</protein>
<dbReference type="InterPro" id="IPR000801">
    <property type="entry name" value="Esterase-like"/>
</dbReference>
<dbReference type="Gene3D" id="3.40.50.1820">
    <property type="entry name" value="alpha/beta hydrolase"/>
    <property type="match status" value="1"/>
</dbReference>
<dbReference type="STRING" id="1520.LF65_06850"/>
<proteinExistence type="predicted"/>
<dbReference type="Pfam" id="PF00756">
    <property type="entry name" value="Esterase"/>
    <property type="match status" value="1"/>
</dbReference>